<evidence type="ECO:0000313" key="3">
    <source>
        <dbReference type="Proteomes" id="UP000830275"/>
    </source>
</evidence>
<accession>A0AAE6R6H0</accession>
<keyword evidence="3" id="KW-1185">Reference proteome</keyword>
<sequence length="201" mass="23806">MSLNTMPVEMFNKIASYLTEDDAWSLINACRRAVFKEYCRHMFVKNDKTIQNLWCVESGLFELIVTGTLDYTISTHYLCEVCGDFDCDCFYVHHDICYECHGNGYCYCVDPLSPPSAKKIKRYNPCKEKKLVEHVYSETIDKTTKKTVKFFFFNKDTMKDIDFDETQCDRLGKWILLKNYDSALFYLNHYYRTTVSYYKCT</sequence>
<name>A0AAE6R6H0_9ABAC</name>
<proteinExistence type="predicted"/>
<dbReference type="Proteomes" id="UP000830275">
    <property type="component" value="Segment"/>
</dbReference>
<evidence type="ECO:0000313" key="2">
    <source>
        <dbReference type="EMBL" id="QHB21680.1"/>
    </source>
</evidence>
<dbReference type="EMBL" id="MN233792">
    <property type="protein sequence ID" value="QHB21680.1"/>
    <property type="molecule type" value="Genomic_DNA"/>
</dbReference>
<protein>
    <submittedName>
        <fullName evidence="2">Orf21</fullName>
    </submittedName>
</protein>
<reference evidence="2 3" key="1">
    <citation type="journal article" date="2019" name="Viruses">
        <title>Genome Analysis of a Novel Clade II.b Alphabaculovirus Obtained from Artaxa digramma.</title>
        <authorList>
            <person name="Li J."/>
            <person name="Duan X."/>
            <person name="Wang Q."/>
            <person name="Zhang L."/>
            <person name="Deng F."/>
            <person name="Wang H."/>
            <person name="Hu Z."/>
            <person name="Wang M."/>
            <person name="Wang J."/>
        </authorList>
    </citation>
    <scope>NUCLEOTIDE SEQUENCE [LARGE SCALE GENOMIC DNA]</scope>
    <source>
        <strain evidence="2 3">424</strain>
    </source>
</reference>
<dbReference type="InterPro" id="IPR001810">
    <property type="entry name" value="F-box_dom"/>
</dbReference>
<evidence type="ECO:0000259" key="1">
    <source>
        <dbReference type="PROSITE" id="PS50181"/>
    </source>
</evidence>
<feature type="domain" description="F-box" evidence="1">
    <location>
        <begin position="1"/>
        <end position="46"/>
    </location>
</feature>
<dbReference type="PROSITE" id="PS50181">
    <property type="entry name" value="FBOX"/>
    <property type="match status" value="1"/>
</dbReference>
<organism evidence="2 3">
    <name type="scientific">Artaxa digramma nucleopolyhedrovirus</name>
    <dbReference type="NCBI Taxonomy" id="3070910"/>
    <lineage>
        <taxon>Viruses</taxon>
        <taxon>Viruses incertae sedis</taxon>
        <taxon>Naldaviricetes</taxon>
        <taxon>Lefavirales</taxon>
        <taxon>Baculoviridae</taxon>
        <taxon>Alphabaculovirus</taxon>
        <taxon>Alphabaculovirus ardigrammae</taxon>
    </lineage>
</organism>
<gene>
    <name evidence="2" type="primary">orf21</name>
    <name evidence="2" type="ORF">Eudi_ORF21</name>
</gene>